<dbReference type="SUPFAM" id="SSF109604">
    <property type="entry name" value="HD-domain/PDEase-like"/>
    <property type="match status" value="1"/>
</dbReference>
<dbReference type="PANTHER" id="PTHR35795:SF1">
    <property type="entry name" value="BIS(5'-NUCLEOSYL)-TETRAPHOSPHATASE, SYMMETRICAL"/>
    <property type="match status" value="1"/>
</dbReference>
<organism evidence="2">
    <name type="scientific">marine sediment metagenome</name>
    <dbReference type="NCBI Taxonomy" id="412755"/>
    <lineage>
        <taxon>unclassified sequences</taxon>
        <taxon>metagenomes</taxon>
        <taxon>ecological metagenomes</taxon>
    </lineage>
</organism>
<comment type="caution">
    <text evidence="2">The sequence shown here is derived from an EMBL/GenBank/DDBJ whole genome shotgun (WGS) entry which is preliminary data.</text>
</comment>
<reference evidence="2" key="1">
    <citation type="journal article" date="2014" name="Front. Microbiol.">
        <title>High frequency of phylogenetically diverse reductive dehalogenase-homologous genes in deep subseafloor sedimentary metagenomes.</title>
        <authorList>
            <person name="Kawai M."/>
            <person name="Futagami T."/>
            <person name="Toyoda A."/>
            <person name="Takaki Y."/>
            <person name="Nishi S."/>
            <person name="Hori S."/>
            <person name="Arai W."/>
            <person name="Tsubouchi T."/>
            <person name="Morono Y."/>
            <person name="Uchiyama I."/>
            <person name="Ito T."/>
            <person name="Fujiyama A."/>
            <person name="Inagaki F."/>
            <person name="Takami H."/>
        </authorList>
    </citation>
    <scope>NUCLEOTIDE SEQUENCE</scope>
    <source>
        <strain evidence="2">Expedition CK06-06</strain>
    </source>
</reference>
<dbReference type="Gene3D" id="1.10.3210.10">
    <property type="entry name" value="Hypothetical protein af1432"/>
    <property type="match status" value="1"/>
</dbReference>
<dbReference type="AlphaFoldDB" id="X1STN8"/>
<dbReference type="EMBL" id="BARW01000946">
    <property type="protein sequence ID" value="GAI71189.1"/>
    <property type="molecule type" value="Genomic_DNA"/>
</dbReference>
<dbReference type="SMART" id="SM00471">
    <property type="entry name" value="HDc"/>
    <property type="match status" value="1"/>
</dbReference>
<dbReference type="CDD" id="cd00077">
    <property type="entry name" value="HDc"/>
    <property type="match status" value="1"/>
</dbReference>
<name>X1STN8_9ZZZZ</name>
<dbReference type="InterPro" id="IPR003607">
    <property type="entry name" value="HD/PDEase_dom"/>
</dbReference>
<dbReference type="InterPro" id="IPR006674">
    <property type="entry name" value="HD_domain"/>
</dbReference>
<accession>X1STN8</accession>
<protein>
    <recommendedName>
        <fullName evidence="1">HD domain-containing protein</fullName>
    </recommendedName>
</protein>
<evidence type="ECO:0000313" key="2">
    <source>
        <dbReference type="EMBL" id="GAI71189.1"/>
    </source>
</evidence>
<dbReference type="Pfam" id="PF01966">
    <property type="entry name" value="HD"/>
    <property type="match status" value="1"/>
</dbReference>
<dbReference type="InterPro" id="IPR051094">
    <property type="entry name" value="Diverse_Catalytic_Enzymes"/>
</dbReference>
<sequence>MDPKNLKIYRLHMRRDSDIGFKAISDSQAVRLYEEDVESKIDIRPAFFRDVDRIVHSKAYARYIDKTQVFFGVNNANITHRSLHVLLVSRIACQIGRILKLNTDLMEAISLAHDIGHSPRGHLGEKILNDISKKYKMGTFNHNAQGCRWLSYLEKRFPNKPAKGLNLTLQVLDGILCHDGEVYEQGLKPIEVNGKTWEDHLNEYNDAFHENKIKRIPMSYEGVGVRLADTIAYIGRDIEDAILIKFIKRSDIPKSCTNVLGDTNRKIMKTLIMDLLNNSLDSDIIGYSEEIFEALKRLKEFNYRQIYIRRDLYKSKSSKISYIENLTNQFELIFEKSLKDLEEENFDAPIFKDHIEYIDDKNYSTYFKPLKDQNKLTLVVRDYISGMSDQYFNEIFRKYNLKH</sequence>
<feature type="domain" description="HD" evidence="1">
    <location>
        <begin position="81"/>
        <end position="234"/>
    </location>
</feature>
<dbReference type="PANTHER" id="PTHR35795">
    <property type="entry name" value="SLR1885 PROTEIN"/>
    <property type="match status" value="1"/>
</dbReference>
<evidence type="ECO:0000259" key="1">
    <source>
        <dbReference type="PROSITE" id="PS51831"/>
    </source>
</evidence>
<proteinExistence type="predicted"/>
<dbReference type="PROSITE" id="PS51831">
    <property type="entry name" value="HD"/>
    <property type="match status" value="1"/>
</dbReference>
<gene>
    <name evidence="2" type="ORF">S12H4_03393</name>
</gene>